<evidence type="ECO:0000256" key="8">
    <source>
        <dbReference type="ARBA" id="ARBA00047984"/>
    </source>
</evidence>
<dbReference type="GO" id="GO:0003724">
    <property type="term" value="F:RNA helicase activity"/>
    <property type="evidence" value="ECO:0007669"/>
    <property type="project" value="UniProtKB-EC"/>
</dbReference>
<dbReference type="Pfam" id="PF00270">
    <property type="entry name" value="DEAD"/>
    <property type="match status" value="2"/>
</dbReference>
<dbReference type="AlphaFoldDB" id="A0A8S9A752"/>
<evidence type="ECO:0000259" key="12">
    <source>
        <dbReference type="PROSITE" id="PS51193"/>
    </source>
</evidence>
<dbReference type="CDD" id="cd18787">
    <property type="entry name" value="SF2_C_DEAD"/>
    <property type="match status" value="1"/>
</dbReference>
<accession>A0A8S9A752</accession>
<keyword evidence="9" id="KW-0347">Helicase</keyword>
<evidence type="ECO:0000259" key="11">
    <source>
        <dbReference type="PROSITE" id="PS51192"/>
    </source>
</evidence>
<keyword evidence="1 9" id="KW-0547">Nucleotide-binding</keyword>
<feature type="domain" description="Helicase ATP-binding" evidence="11">
    <location>
        <begin position="231"/>
        <end position="483"/>
    </location>
</feature>
<dbReference type="GO" id="GO:0003723">
    <property type="term" value="F:RNA binding"/>
    <property type="evidence" value="ECO:0007669"/>
    <property type="project" value="UniProtKB-UniRule"/>
</dbReference>
<feature type="compositionally biased region" description="Basic residues" evidence="10">
    <location>
        <begin position="48"/>
        <end position="57"/>
    </location>
</feature>
<evidence type="ECO:0000256" key="2">
    <source>
        <dbReference type="ARBA" id="ARBA00022801"/>
    </source>
</evidence>
<comment type="subunit">
    <text evidence="7">Interacts with the U3 snoRNA and is associated with the 90S and 40S pre-ribosomes.</text>
</comment>
<keyword evidence="3 9" id="KW-0067">ATP-binding</keyword>
<dbReference type="VEuPathDB" id="FungiDB:SMAC_00198"/>
<dbReference type="PROSITE" id="PS51194">
    <property type="entry name" value="HELICASE_CTER"/>
    <property type="match status" value="1"/>
</dbReference>
<dbReference type="SMART" id="SM00490">
    <property type="entry name" value="HELICc"/>
    <property type="match status" value="1"/>
</dbReference>
<dbReference type="PROSITE" id="PS51193">
    <property type="entry name" value="HELICASE_ATP_BIND_2"/>
    <property type="match status" value="1"/>
</dbReference>
<feature type="compositionally biased region" description="Basic and acidic residues" evidence="10">
    <location>
        <begin position="84"/>
        <end position="109"/>
    </location>
</feature>
<dbReference type="GO" id="GO:0030490">
    <property type="term" value="P:maturation of SSU-rRNA"/>
    <property type="evidence" value="ECO:0007669"/>
    <property type="project" value="InterPro"/>
</dbReference>
<dbReference type="InterPro" id="IPR044764">
    <property type="entry name" value="DDX52/Rok1_DEADc"/>
</dbReference>
<evidence type="ECO:0000256" key="6">
    <source>
        <dbReference type="ARBA" id="ARBA00024355"/>
    </source>
</evidence>
<evidence type="ECO:0000256" key="9">
    <source>
        <dbReference type="RuleBase" id="RU365068"/>
    </source>
</evidence>
<feature type="compositionally biased region" description="Basic and acidic residues" evidence="10">
    <location>
        <begin position="732"/>
        <end position="748"/>
    </location>
</feature>
<evidence type="ECO:0000256" key="3">
    <source>
        <dbReference type="ARBA" id="ARBA00022840"/>
    </source>
</evidence>
<feature type="region of interest" description="Disordered" evidence="10">
    <location>
        <begin position="321"/>
        <end position="382"/>
    </location>
</feature>
<evidence type="ECO:0000313" key="15">
    <source>
        <dbReference type="Proteomes" id="UP000433876"/>
    </source>
</evidence>
<name>A0A8S9A752_SORMA</name>
<dbReference type="EC" id="3.6.4.13" evidence="9"/>
<reference evidence="14 15" key="1">
    <citation type="submission" date="2017-07" db="EMBL/GenBank/DDBJ databases">
        <title>Genome sequence of the Sordaria macrospora wild type strain R19027.</title>
        <authorList>
            <person name="Nowrousian M."/>
            <person name="Teichert I."/>
            <person name="Kueck U."/>
        </authorList>
    </citation>
    <scope>NUCLEOTIDE SEQUENCE [LARGE SCALE GENOMIC DNA]</scope>
    <source>
        <strain evidence="14 15">R19027</strain>
        <tissue evidence="14">Mycelium</tissue>
    </source>
</reference>
<feature type="compositionally biased region" description="Acidic residues" evidence="10">
    <location>
        <begin position="66"/>
        <end position="75"/>
    </location>
</feature>
<dbReference type="InterPro" id="IPR014001">
    <property type="entry name" value="Helicase_ATP-bd"/>
</dbReference>
<feature type="domain" description="Helicase ATP-binding" evidence="12">
    <location>
        <begin position="204"/>
        <end position="490"/>
    </location>
</feature>
<evidence type="ECO:0000256" key="7">
    <source>
        <dbReference type="ARBA" id="ARBA00024367"/>
    </source>
</evidence>
<dbReference type="PROSITE" id="PS51192">
    <property type="entry name" value="HELICASE_ATP_BIND_1"/>
    <property type="match status" value="1"/>
</dbReference>
<dbReference type="InterPro" id="IPR001650">
    <property type="entry name" value="Helicase_C-like"/>
</dbReference>
<dbReference type="SMART" id="SM00487">
    <property type="entry name" value="DEXDc"/>
    <property type="match status" value="1"/>
</dbReference>
<sequence>MDIFKVLSRGIKAQPKKNQPGAPQLLPSAGAKVNPQFFHDNVGGSNSKRSKKRKRKGTQANNATESGDDDSDASDVDYFAPKPTPEELAAKKDAELKADEPKKQKPKLMEEDECRQTLKSHRLKFTVLAGRVQQPEEPTEKPSKKKKQKKDKKEQEEEDKKKKKKDEDKKQIYPQPLNSFGELKYTYGIHPTLADNITRQGFRVPTEVQMGSLPLQLRPEMALEKASGVEDVKVERGIDFLGVAPTGSGKTISFLIPAIDAIIKRRAEDYTPETDEHVLQAIVVAPTRELASQIVNEGRKLAIGTGVRVVLMKRTLRLVAEENKQEETEQDGKEADKDSDHDSEAESEPEEVLASDEEEEEEEDSDAEKNEESKAKGDKKSKKERPITKVDILVTTPKILLNFLCGGEKEKGKPRIVKKTLPTVQSLILDEADVLLDPIFRKQTMGIWRACTHPNLGMTCWSATMASNIEALLTKSIEKRAKRTPEQTPKPLIRLVVGLKDTAVPNITHKLIYCATEPGKLLALRQLLHPVSSADSGPPLRPPFLVFTQTIDRAQALHDELKYDIPLEAGGSARVAVLHSSLSDSVRSKIMARFRSGEVWVLITTDVLARGVDFAGVNGVVNYDVPVSAAAYVHRAGRTGRAGREGGVAVTFYTKDDIPFVKSVANVIAMSEKQAGKDIDEKDTVKAAQGSVQKWLLDALPKVAKEDKRKLKVRGVESRRTGGKATITTKSSWERRRENNRREAIEASKRRKREAQKAEKEGGAAPVEKDEDWTGLD</sequence>
<proteinExistence type="inferred from homology"/>
<evidence type="ECO:0000256" key="5">
    <source>
        <dbReference type="ARBA" id="ARBA00024310"/>
    </source>
</evidence>
<comment type="domain">
    <text evidence="9">The Q motif is unique to and characteristic of the DEAD box family of RNA helicases and controls ATP binding and hydrolysis.</text>
</comment>
<keyword evidence="2 9" id="KW-0378">Hydrolase</keyword>
<comment type="function">
    <text evidence="5">ATP-dependent RNA helicase involved in 40S ribosomal subunit biogenesis. Required for the processing and cleavage of 35S pre-rRNA at sites A0, A1, and A2, leading to mature 18S rRNA.</text>
</comment>
<organism evidence="14 15">
    <name type="scientific">Sordaria macrospora</name>
    <dbReference type="NCBI Taxonomy" id="5147"/>
    <lineage>
        <taxon>Eukaryota</taxon>
        <taxon>Fungi</taxon>
        <taxon>Dikarya</taxon>
        <taxon>Ascomycota</taxon>
        <taxon>Pezizomycotina</taxon>
        <taxon>Sordariomycetes</taxon>
        <taxon>Sordariomycetidae</taxon>
        <taxon>Sordariales</taxon>
        <taxon>Sordariaceae</taxon>
        <taxon>Sordaria</taxon>
    </lineage>
</organism>
<dbReference type="EMBL" id="NMPR01000001">
    <property type="protein sequence ID" value="KAA8636771.1"/>
    <property type="molecule type" value="Genomic_DNA"/>
</dbReference>
<dbReference type="Proteomes" id="UP000433876">
    <property type="component" value="Unassembled WGS sequence"/>
</dbReference>
<keyword evidence="4 9" id="KW-0694">RNA-binding</keyword>
<feature type="region of interest" description="Disordered" evidence="10">
    <location>
        <begin position="1"/>
        <end position="112"/>
    </location>
</feature>
<dbReference type="GO" id="GO:0016787">
    <property type="term" value="F:hydrolase activity"/>
    <property type="evidence" value="ECO:0007669"/>
    <property type="project" value="UniProtKB-KW"/>
</dbReference>
<feature type="compositionally biased region" description="Basic and acidic residues" evidence="10">
    <location>
        <begin position="151"/>
        <end position="171"/>
    </location>
</feature>
<dbReference type="SUPFAM" id="SSF52540">
    <property type="entry name" value="P-loop containing nucleoside triphosphate hydrolases"/>
    <property type="match status" value="1"/>
</dbReference>
<evidence type="ECO:0000256" key="10">
    <source>
        <dbReference type="SAM" id="MobiDB-lite"/>
    </source>
</evidence>
<feature type="compositionally biased region" description="Basic and acidic residues" evidence="10">
    <location>
        <begin position="367"/>
        <end position="378"/>
    </location>
</feature>
<comment type="catalytic activity">
    <reaction evidence="8 9">
        <text>ATP + H2O = ADP + phosphate + H(+)</text>
        <dbReference type="Rhea" id="RHEA:13065"/>
        <dbReference type="ChEBI" id="CHEBI:15377"/>
        <dbReference type="ChEBI" id="CHEBI:15378"/>
        <dbReference type="ChEBI" id="CHEBI:30616"/>
        <dbReference type="ChEBI" id="CHEBI:43474"/>
        <dbReference type="ChEBI" id="CHEBI:456216"/>
        <dbReference type="EC" id="3.6.4.13"/>
    </reaction>
</comment>
<evidence type="ECO:0000256" key="1">
    <source>
        <dbReference type="ARBA" id="ARBA00022741"/>
    </source>
</evidence>
<dbReference type="InterPro" id="IPR027417">
    <property type="entry name" value="P-loop_NTPase"/>
</dbReference>
<protein>
    <recommendedName>
        <fullName evidence="9">ATP-dependent RNA helicase</fullName>
        <ecNumber evidence="9">3.6.4.13</ecNumber>
    </recommendedName>
</protein>
<gene>
    <name evidence="14" type="ORF">SMACR_00198</name>
</gene>
<dbReference type="InterPro" id="IPR014013">
    <property type="entry name" value="Helic_SF1/SF2_ATP-bd_DinG/Rad3"/>
</dbReference>
<dbReference type="OMA" id="FRAGEIW"/>
<feature type="domain" description="Helicase C-terminal" evidence="13">
    <location>
        <begin position="523"/>
        <end position="685"/>
    </location>
</feature>
<comment type="similarity">
    <text evidence="6">Belongs to the DEAD box helicase family. DDX52/ROK1 subfamily.</text>
</comment>
<feature type="region of interest" description="Disordered" evidence="10">
    <location>
        <begin position="125"/>
        <end position="175"/>
    </location>
</feature>
<evidence type="ECO:0000313" key="14">
    <source>
        <dbReference type="EMBL" id="KAA8636771.1"/>
    </source>
</evidence>
<evidence type="ECO:0000256" key="4">
    <source>
        <dbReference type="ARBA" id="ARBA00022884"/>
    </source>
</evidence>
<dbReference type="Gene3D" id="3.40.50.300">
    <property type="entry name" value="P-loop containing nucleotide triphosphate hydrolases"/>
    <property type="match status" value="2"/>
</dbReference>
<comment type="function">
    <text evidence="9">RNA helicase.</text>
</comment>
<dbReference type="CDD" id="cd17957">
    <property type="entry name" value="DEADc_DDX52"/>
    <property type="match status" value="1"/>
</dbReference>
<dbReference type="Pfam" id="PF00271">
    <property type="entry name" value="Helicase_C"/>
    <property type="match status" value="1"/>
</dbReference>
<feature type="region of interest" description="Disordered" evidence="10">
    <location>
        <begin position="714"/>
        <end position="777"/>
    </location>
</feature>
<dbReference type="GO" id="GO:0005524">
    <property type="term" value="F:ATP binding"/>
    <property type="evidence" value="ECO:0007669"/>
    <property type="project" value="UniProtKB-UniRule"/>
</dbReference>
<feature type="compositionally biased region" description="Basic and acidic residues" evidence="10">
    <location>
        <begin position="321"/>
        <end position="344"/>
    </location>
</feature>
<dbReference type="PANTHER" id="PTHR24031">
    <property type="entry name" value="RNA HELICASE"/>
    <property type="match status" value="1"/>
</dbReference>
<dbReference type="InterPro" id="IPR011545">
    <property type="entry name" value="DEAD/DEAH_box_helicase_dom"/>
</dbReference>
<feature type="compositionally biased region" description="Acidic residues" evidence="10">
    <location>
        <begin position="345"/>
        <end position="366"/>
    </location>
</feature>
<evidence type="ECO:0000259" key="13">
    <source>
        <dbReference type="PROSITE" id="PS51194"/>
    </source>
</evidence>
<comment type="caution">
    <text evidence="14">The sequence shown here is derived from an EMBL/GenBank/DDBJ whole genome shotgun (WGS) entry which is preliminary data.</text>
</comment>